<evidence type="ECO:0000313" key="2">
    <source>
        <dbReference type="EMBL" id="AKH46806.1"/>
    </source>
</evidence>
<keyword evidence="1" id="KW-0175">Coiled coil</keyword>
<accession>A0A0F7L716</accession>
<reference evidence="2" key="2">
    <citation type="submission" date="2015-03" db="EMBL/GenBank/DDBJ databases">
        <authorList>
            <person name="Chow C.-E.T."/>
            <person name="Winget D.M."/>
            <person name="White R.A.III."/>
            <person name="Hallam S.J."/>
            <person name="Suttle C.A."/>
        </authorList>
    </citation>
    <scope>NUCLEOTIDE SEQUENCE</scope>
    <source>
        <strain evidence="2">Anoxic2_2</strain>
    </source>
</reference>
<name>A0A0F7L716_9VIRU</name>
<proteinExistence type="predicted"/>
<reference evidence="2" key="1">
    <citation type="journal article" date="2015" name="Front. Microbiol.">
        <title>Combining genomic sequencing methods to explore viral diversity and reveal potential virus-host interactions.</title>
        <authorList>
            <person name="Chow C.E."/>
            <person name="Winget D.M."/>
            <person name="White R.A.III."/>
            <person name="Hallam S.J."/>
            <person name="Suttle C.A."/>
        </authorList>
    </citation>
    <scope>NUCLEOTIDE SEQUENCE</scope>
    <source>
        <strain evidence="2">Anoxic2_2</strain>
    </source>
</reference>
<sequence length="78" mass="8750">MIQTEKHGKVGLQGIQGNILTAEKQIAQAEIDLENAKVKSVTKKFTKANKNKLINQCQAKLDNYNTSKTLWESYIGEN</sequence>
<evidence type="ECO:0000256" key="1">
    <source>
        <dbReference type="SAM" id="Coils"/>
    </source>
</evidence>
<feature type="coiled-coil region" evidence="1">
    <location>
        <begin position="12"/>
        <end position="39"/>
    </location>
</feature>
<dbReference type="EMBL" id="KR029586">
    <property type="protein sequence ID" value="AKH46806.1"/>
    <property type="molecule type" value="Genomic_DNA"/>
</dbReference>
<protein>
    <submittedName>
        <fullName evidence="2">Uncharacterized protein</fullName>
    </submittedName>
</protein>
<organism evidence="2">
    <name type="scientific">uncultured marine virus</name>
    <dbReference type="NCBI Taxonomy" id="186617"/>
    <lineage>
        <taxon>Viruses</taxon>
        <taxon>environmental samples</taxon>
    </lineage>
</organism>
<dbReference type="SUPFAM" id="SSF161270">
    <property type="entry name" value="PspA lactotransferrin-binding region"/>
    <property type="match status" value="1"/>
</dbReference>